<evidence type="ECO:0000256" key="5">
    <source>
        <dbReference type="ARBA" id="ARBA00022898"/>
    </source>
</evidence>
<dbReference type="GO" id="GO:0004015">
    <property type="term" value="F:adenosylmethionine-8-amino-7-oxononanoate transaminase activity"/>
    <property type="evidence" value="ECO:0007669"/>
    <property type="project" value="TreeGrafter"/>
</dbReference>
<dbReference type="InterPro" id="IPR015421">
    <property type="entry name" value="PyrdxlP-dep_Trfase_major"/>
</dbReference>
<dbReference type="Gene3D" id="3.40.640.10">
    <property type="entry name" value="Type I PLP-dependent aspartate aminotransferase-like (Major domain)"/>
    <property type="match status" value="1"/>
</dbReference>
<evidence type="ECO:0000256" key="3">
    <source>
        <dbReference type="ARBA" id="ARBA00022576"/>
    </source>
</evidence>
<dbReference type="InterPro" id="IPR015424">
    <property type="entry name" value="PyrdxlP-dep_Trfase"/>
</dbReference>
<evidence type="ECO:0000313" key="8">
    <source>
        <dbReference type="Proteomes" id="UP000554144"/>
    </source>
</evidence>
<name>A0A853H8Y9_9BURK</name>
<proteinExistence type="inferred from homology"/>
<evidence type="ECO:0000256" key="2">
    <source>
        <dbReference type="ARBA" id="ARBA00008954"/>
    </source>
</evidence>
<dbReference type="PANTHER" id="PTHR42684:SF1">
    <property type="entry name" value="BETA-ALANINE--PYRUVATE AMINOTRANSFERASE"/>
    <property type="match status" value="1"/>
</dbReference>
<dbReference type="PANTHER" id="PTHR42684">
    <property type="entry name" value="ADENOSYLMETHIONINE-8-AMINO-7-OXONONANOATE AMINOTRANSFERASE"/>
    <property type="match status" value="1"/>
</dbReference>
<dbReference type="CDD" id="cd00610">
    <property type="entry name" value="OAT_like"/>
    <property type="match status" value="1"/>
</dbReference>
<dbReference type="PROSITE" id="PS00600">
    <property type="entry name" value="AA_TRANSFER_CLASS_3"/>
    <property type="match status" value="1"/>
</dbReference>
<dbReference type="Gene3D" id="3.90.1150.10">
    <property type="entry name" value="Aspartate Aminotransferase, domain 1"/>
    <property type="match status" value="1"/>
</dbReference>
<dbReference type="EMBL" id="JACCEV010000005">
    <property type="protein sequence ID" value="NYT86913.1"/>
    <property type="molecule type" value="Genomic_DNA"/>
</dbReference>
<gene>
    <name evidence="7" type="ORF">H0A62_15015</name>
</gene>
<evidence type="ECO:0000256" key="1">
    <source>
        <dbReference type="ARBA" id="ARBA00001933"/>
    </source>
</evidence>
<reference evidence="7 8" key="1">
    <citation type="submission" date="2020-07" db="EMBL/GenBank/DDBJ databases">
        <title>Taxonomic revisions and descriptions of new bacterial species based on genomic comparisons in the high-G+C-content subgroup of the family Alcaligenaceae.</title>
        <authorList>
            <person name="Szabo A."/>
            <person name="Felfoldi T."/>
        </authorList>
    </citation>
    <scope>NUCLEOTIDE SEQUENCE [LARGE SCALE GENOMIC DNA]</scope>
    <source>
        <strain evidence="7 8">DSM 25667</strain>
    </source>
</reference>
<comment type="caution">
    <text evidence="7">The sequence shown here is derived from an EMBL/GenBank/DDBJ whole genome shotgun (WGS) entry which is preliminary data.</text>
</comment>
<evidence type="ECO:0000256" key="6">
    <source>
        <dbReference type="RuleBase" id="RU003560"/>
    </source>
</evidence>
<dbReference type="SUPFAM" id="SSF53383">
    <property type="entry name" value="PLP-dependent transferases"/>
    <property type="match status" value="1"/>
</dbReference>
<dbReference type="Pfam" id="PF00202">
    <property type="entry name" value="Aminotran_3"/>
    <property type="match status" value="1"/>
</dbReference>
<organism evidence="7 8">
    <name type="scientific">Pollutimonas harenae</name>
    <dbReference type="NCBI Taxonomy" id="657015"/>
    <lineage>
        <taxon>Bacteria</taxon>
        <taxon>Pseudomonadati</taxon>
        <taxon>Pseudomonadota</taxon>
        <taxon>Betaproteobacteria</taxon>
        <taxon>Burkholderiales</taxon>
        <taxon>Alcaligenaceae</taxon>
        <taxon>Pollutimonas</taxon>
    </lineage>
</organism>
<dbReference type="FunFam" id="3.40.640.10:FF:000014">
    <property type="entry name" value="Adenosylmethionine-8-amino-7-oxononanoate aminotransferase, probable"/>
    <property type="match status" value="1"/>
</dbReference>
<dbReference type="InterPro" id="IPR015422">
    <property type="entry name" value="PyrdxlP-dep_Trfase_small"/>
</dbReference>
<keyword evidence="5 6" id="KW-0663">Pyridoxal phosphate</keyword>
<keyword evidence="4 7" id="KW-0808">Transferase</keyword>
<dbReference type="InterPro" id="IPR049704">
    <property type="entry name" value="Aminotrans_3_PPA_site"/>
</dbReference>
<evidence type="ECO:0000313" key="7">
    <source>
        <dbReference type="EMBL" id="NYT86913.1"/>
    </source>
</evidence>
<keyword evidence="3 7" id="KW-0032">Aminotransferase</keyword>
<dbReference type="InterPro" id="IPR005814">
    <property type="entry name" value="Aminotrans_3"/>
</dbReference>
<evidence type="ECO:0000256" key="4">
    <source>
        <dbReference type="ARBA" id="ARBA00022679"/>
    </source>
</evidence>
<comment type="cofactor">
    <cofactor evidence="1">
        <name>pyridoxal 5'-phosphate</name>
        <dbReference type="ChEBI" id="CHEBI:597326"/>
    </cofactor>
</comment>
<dbReference type="Proteomes" id="UP000554144">
    <property type="component" value="Unassembled WGS sequence"/>
</dbReference>
<dbReference type="PIRSF" id="PIRSF000521">
    <property type="entry name" value="Transaminase_4ab_Lys_Orn"/>
    <property type="match status" value="1"/>
</dbReference>
<sequence>MTSQANIPDLSNLWMPFTANRQFKEQPRLLAKAKGMYYTSTAGQQVMDATAGLWCVNAGHGRQEIVDAIAQQTAELDYAPSFQLGHLDSFRAASAIAKLMPQGMDRVFFTNSGSESVDTALKIALAYHRARGEGQRTRLIGRERGYHGVGFGGISVGGISPNRKTFSGALLPGVDHLPHTHDLAKNAYTRGQPAWGEHFADELERIVALHDASTIAAVIVEPMAGSTGVLIPPKGYLEKLRAITEKHGILLIFDEVITGFGRLGAATASEFFGVTPDLITMAKGISNAAVPAGAVAVRRNIHDTIVGAAASGIEFFHGYTYSAHPLATAAILATLGIYEKDQLFQRAKNLSPVFENAAHKLQGARHVIDVRNLGLVAGIELQPREGAPGARAAEVFAKCFDQGLMVRYTGDIIAISPPLIIEEGQIQEIFQKIDEVLKTVD</sequence>
<dbReference type="GO" id="GO:0030170">
    <property type="term" value="F:pyridoxal phosphate binding"/>
    <property type="evidence" value="ECO:0007669"/>
    <property type="project" value="InterPro"/>
</dbReference>
<comment type="similarity">
    <text evidence="2 6">Belongs to the class-III pyridoxal-phosphate-dependent aminotransferase family.</text>
</comment>
<accession>A0A853H8Y9</accession>
<protein>
    <submittedName>
        <fullName evidence="7">Aspartate aminotransferase family protein</fullName>
    </submittedName>
</protein>
<dbReference type="GO" id="GO:0009102">
    <property type="term" value="P:biotin biosynthetic process"/>
    <property type="evidence" value="ECO:0007669"/>
    <property type="project" value="TreeGrafter"/>
</dbReference>
<keyword evidence="8" id="KW-1185">Reference proteome</keyword>
<dbReference type="AlphaFoldDB" id="A0A853H8Y9"/>